<sequence length="385" mass="44227">MTTIPDLLLENIFVRCDAKTIANSRLVSKTWRSILTHKRFISKHAKNSSAKRVLFSDGEDCTTYTVSDSLRHQEQEMRIWTFQWPQYIVGTCNGLLLGLNEDQSCFILTNVVTEESWRHPLRLFQRIFWPKERSCFIGTYGFGCNLSSGDLKALCIGHRGTNFNDLESDFRNDMMVAVYNLTKNTRRLIPKPYLDMKIEGMCGVLVNEKFIHWIASTQPGFISFNLEDETFSEIAFPKALEITYDLRLLRLVALGDKLGLFFVRVPLENNLWLLEDYNDPNSWKRFTFEEINLNDTEPIEETTNGELIFGNQEIMKCYNIEENRTTATVILGEELDSFYVKGTVVETLGTISFVQKTLMPSSSLSLSKILTKGRFPLGSKMLFGS</sequence>
<evidence type="ECO:0000259" key="1">
    <source>
        <dbReference type="PROSITE" id="PS50181"/>
    </source>
</evidence>
<name>A0AAU9LVB1_9ASTR</name>
<dbReference type="EMBL" id="CAKMRJ010000591">
    <property type="protein sequence ID" value="CAH1419843.1"/>
    <property type="molecule type" value="Genomic_DNA"/>
</dbReference>
<dbReference type="AlphaFoldDB" id="A0AAU9LVB1"/>
<feature type="domain" description="F-box" evidence="1">
    <location>
        <begin position="1"/>
        <end position="44"/>
    </location>
</feature>
<evidence type="ECO:0000313" key="3">
    <source>
        <dbReference type="Proteomes" id="UP001157418"/>
    </source>
</evidence>
<dbReference type="PROSITE" id="PS50181">
    <property type="entry name" value="FBOX"/>
    <property type="match status" value="1"/>
</dbReference>
<reference evidence="2 3" key="1">
    <citation type="submission" date="2022-01" db="EMBL/GenBank/DDBJ databases">
        <authorList>
            <person name="Xiong W."/>
            <person name="Schranz E."/>
        </authorList>
    </citation>
    <scope>NUCLEOTIDE SEQUENCE [LARGE SCALE GENOMIC DNA]</scope>
</reference>
<comment type="caution">
    <text evidence="2">The sequence shown here is derived from an EMBL/GenBank/DDBJ whole genome shotgun (WGS) entry which is preliminary data.</text>
</comment>
<accession>A0AAU9LVB1</accession>
<dbReference type="InterPro" id="IPR036047">
    <property type="entry name" value="F-box-like_dom_sf"/>
</dbReference>
<dbReference type="SUPFAM" id="SSF81383">
    <property type="entry name" value="F-box domain"/>
    <property type="match status" value="1"/>
</dbReference>
<dbReference type="InterPro" id="IPR006527">
    <property type="entry name" value="F-box-assoc_dom_typ1"/>
</dbReference>
<keyword evidence="3" id="KW-1185">Reference proteome</keyword>
<dbReference type="InterPro" id="IPR001810">
    <property type="entry name" value="F-box_dom"/>
</dbReference>
<dbReference type="Pfam" id="PF07734">
    <property type="entry name" value="FBA_1"/>
    <property type="match status" value="1"/>
</dbReference>
<protein>
    <recommendedName>
        <fullName evidence="1">F-box domain-containing protein</fullName>
    </recommendedName>
</protein>
<dbReference type="SMART" id="SM00256">
    <property type="entry name" value="FBOX"/>
    <property type="match status" value="1"/>
</dbReference>
<gene>
    <name evidence="2" type="ORF">LVIROSA_LOCUS7344</name>
</gene>
<proteinExistence type="predicted"/>
<dbReference type="InterPro" id="IPR050796">
    <property type="entry name" value="SCF_F-box_component"/>
</dbReference>
<dbReference type="PANTHER" id="PTHR31672">
    <property type="entry name" value="BNACNNG10540D PROTEIN"/>
    <property type="match status" value="1"/>
</dbReference>
<dbReference type="Proteomes" id="UP001157418">
    <property type="component" value="Unassembled WGS sequence"/>
</dbReference>
<dbReference type="Pfam" id="PF00646">
    <property type="entry name" value="F-box"/>
    <property type="match status" value="1"/>
</dbReference>
<dbReference type="PANTHER" id="PTHR31672:SF13">
    <property type="entry name" value="F-BOX PROTEIN CPR30-LIKE"/>
    <property type="match status" value="1"/>
</dbReference>
<evidence type="ECO:0000313" key="2">
    <source>
        <dbReference type="EMBL" id="CAH1419843.1"/>
    </source>
</evidence>
<organism evidence="2 3">
    <name type="scientific">Lactuca virosa</name>
    <dbReference type="NCBI Taxonomy" id="75947"/>
    <lineage>
        <taxon>Eukaryota</taxon>
        <taxon>Viridiplantae</taxon>
        <taxon>Streptophyta</taxon>
        <taxon>Embryophyta</taxon>
        <taxon>Tracheophyta</taxon>
        <taxon>Spermatophyta</taxon>
        <taxon>Magnoliopsida</taxon>
        <taxon>eudicotyledons</taxon>
        <taxon>Gunneridae</taxon>
        <taxon>Pentapetalae</taxon>
        <taxon>asterids</taxon>
        <taxon>campanulids</taxon>
        <taxon>Asterales</taxon>
        <taxon>Asteraceae</taxon>
        <taxon>Cichorioideae</taxon>
        <taxon>Cichorieae</taxon>
        <taxon>Lactucinae</taxon>
        <taxon>Lactuca</taxon>
    </lineage>
</organism>